<feature type="domain" description="CHRD" evidence="4">
    <location>
        <begin position="135"/>
        <end position="253"/>
    </location>
</feature>
<evidence type="ECO:0000256" key="2">
    <source>
        <dbReference type="PROSITE-ProRule" id="PRU00230"/>
    </source>
</evidence>
<dbReference type="SMART" id="SM00214">
    <property type="entry name" value="VWC"/>
    <property type="match status" value="1"/>
</dbReference>
<dbReference type="Pfam" id="PF07452">
    <property type="entry name" value="CHRD"/>
    <property type="match status" value="1"/>
</dbReference>
<comment type="caution">
    <text evidence="5">The sequence shown here is derived from an EMBL/GenBank/DDBJ whole genome shotgun (WGS) entry which is preliminary data.</text>
</comment>
<sequence>MANSTEHLCSRCYFGGRSYTLEDSWHPDLGEPFGIMHCVVCTCEPQRNRRGKPAGKVSCKNIKHSCPKLPCADPIALPGQCCKSCPKAPANTLEKKSGQQLFDKIEYFQERENGLHRNYNDRAYFSSEDLIRDNSQIDFVALLIGGSDPRGAATSAVAKAKFTFTHLHLIFSINYERLSQPIRVRFSEPDGTVLFEHPVQQGTVFQDGMICGMWRNLQKASIRMLKVDQMRITLITQTHPAGQVQGQIVKHRALFAESDRIPLRVQILHQDSVLRRVLANVTLQIQVDGTGSEVIGVTLETKPRRRNKRSILYDMTHSYKDGMAQGVVKDLDAEFLRHLAQGTAFLQVSTKANPQGEIRGK</sequence>
<protein>
    <recommendedName>
        <fullName evidence="1">Chordin</fullName>
    </recommendedName>
</protein>
<keyword evidence="2" id="KW-0217">Developmental protein</keyword>
<evidence type="ECO:0000313" key="6">
    <source>
        <dbReference type="Proteomes" id="UP001474421"/>
    </source>
</evidence>
<dbReference type="PANTHER" id="PTHR46526">
    <property type="entry name" value="CHORDIN"/>
    <property type="match status" value="1"/>
</dbReference>
<dbReference type="PROSITE" id="PS50184">
    <property type="entry name" value="VWFC_2"/>
    <property type="match status" value="1"/>
</dbReference>
<proteinExistence type="predicted"/>
<dbReference type="InterPro" id="IPR052278">
    <property type="entry name" value="Chordin-like_regulators"/>
</dbReference>
<dbReference type="EMBL" id="JAOTOJ010000005">
    <property type="protein sequence ID" value="KAK9401369.1"/>
    <property type="molecule type" value="Genomic_DNA"/>
</dbReference>
<dbReference type="Proteomes" id="UP001474421">
    <property type="component" value="Unassembled WGS sequence"/>
</dbReference>
<dbReference type="GO" id="GO:0030514">
    <property type="term" value="P:negative regulation of BMP signaling pathway"/>
    <property type="evidence" value="ECO:0007669"/>
    <property type="project" value="TreeGrafter"/>
</dbReference>
<feature type="domain" description="VWFC" evidence="3">
    <location>
        <begin position="10"/>
        <end position="86"/>
    </location>
</feature>
<dbReference type="InterPro" id="IPR001007">
    <property type="entry name" value="VWF_dom"/>
</dbReference>
<dbReference type="InterPro" id="IPR010895">
    <property type="entry name" value="CHRD"/>
</dbReference>
<dbReference type="SMART" id="SM00754">
    <property type="entry name" value="CHRD"/>
    <property type="match status" value="2"/>
</dbReference>
<reference evidence="5 6" key="1">
    <citation type="journal article" date="2024" name="Proc. Natl. Acad. Sci. U.S.A.">
        <title>The genetic regulatory architecture and epigenomic basis for age-related changes in rattlesnake venom.</title>
        <authorList>
            <person name="Hogan M.P."/>
            <person name="Holding M.L."/>
            <person name="Nystrom G.S."/>
            <person name="Colston T.J."/>
            <person name="Bartlett D.A."/>
            <person name="Mason A.J."/>
            <person name="Ellsworth S.A."/>
            <person name="Rautsaw R.M."/>
            <person name="Lawrence K.C."/>
            <person name="Strickland J.L."/>
            <person name="He B."/>
            <person name="Fraser P."/>
            <person name="Margres M.J."/>
            <person name="Gilbert D.M."/>
            <person name="Gibbs H.L."/>
            <person name="Parkinson C.L."/>
            <person name="Rokyta D.R."/>
        </authorList>
    </citation>
    <scope>NUCLEOTIDE SEQUENCE [LARGE SCALE GENOMIC DNA]</scope>
    <source>
        <strain evidence="5">DRR0105</strain>
    </source>
</reference>
<feature type="domain" description="CHRD" evidence="4">
    <location>
        <begin position="255"/>
        <end position="361"/>
    </location>
</feature>
<dbReference type="PROSITE" id="PS50933">
    <property type="entry name" value="CHRD"/>
    <property type="match status" value="2"/>
</dbReference>
<dbReference type="GO" id="GO:0036122">
    <property type="term" value="F:BMP binding"/>
    <property type="evidence" value="ECO:0007669"/>
    <property type="project" value="TreeGrafter"/>
</dbReference>
<accession>A0AAW1BGN2</accession>
<dbReference type="AlphaFoldDB" id="A0AAW1BGN2"/>
<organism evidence="5 6">
    <name type="scientific">Crotalus adamanteus</name>
    <name type="common">Eastern diamondback rattlesnake</name>
    <dbReference type="NCBI Taxonomy" id="8729"/>
    <lineage>
        <taxon>Eukaryota</taxon>
        <taxon>Metazoa</taxon>
        <taxon>Chordata</taxon>
        <taxon>Craniata</taxon>
        <taxon>Vertebrata</taxon>
        <taxon>Euteleostomi</taxon>
        <taxon>Lepidosauria</taxon>
        <taxon>Squamata</taxon>
        <taxon>Bifurcata</taxon>
        <taxon>Unidentata</taxon>
        <taxon>Episquamata</taxon>
        <taxon>Toxicofera</taxon>
        <taxon>Serpentes</taxon>
        <taxon>Colubroidea</taxon>
        <taxon>Viperidae</taxon>
        <taxon>Crotalinae</taxon>
        <taxon>Crotalus</taxon>
    </lineage>
</organism>
<dbReference type="GO" id="GO:0005615">
    <property type="term" value="C:extracellular space"/>
    <property type="evidence" value="ECO:0007669"/>
    <property type="project" value="TreeGrafter"/>
</dbReference>
<dbReference type="SUPFAM" id="SSF57603">
    <property type="entry name" value="FnI-like domain"/>
    <property type="match status" value="1"/>
</dbReference>
<gene>
    <name evidence="5" type="ORF">NXF25_012083</name>
</gene>
<dbReference type="Pfam" id="PF00093">
    <property type="entry name" value="VWC"/>
    <property type="match status" value="1"/>
</dbReference>
<evidence type="ECO:0000259" key="4">
    <source>
        <dbReference type="PROSITE" id="PS50933"/>
    </source>
</evidence>
<evidence type="ECO:0000313" key="5">
    <source>
        <dbReference type="EMBL" id="KAK9401369.1"/>
    </source>
</evidence>
<name>A0AAW1BGN2_CROAD</name>
<dbReference type="GO" id="GO:0009953">
    <property type="term" value="P:dorsal/ventral pattern formation"/>
    <property type="evidence" value="ECO:0007669"/>
    <property type="project" value="TreeGrafter"/>
</dbReference>
<dbReference type="PANTHER" id="PTHR46526:SF1">
    <property type="entry name" value="CHORDIN"/>
    <property type="match status" value="1"/>
</dbReference>
<evidence type="ECO:0000259" key="3">
    <source>
        <dbReference type="PROSITE" id="PS50184"/>
    </source>
</evidence>
<evidence type="ECO:0000256" key="1">
    <source>
        <dbReference type="ARBA" id="ARBA00016968"/>
    </source>
</evidence>
<keyword evidence="6" id="KW-1185">Reference proteome</keyword>